<evidence type="ECO:0000313" key="2">
    <source>
        <dbReference type="Proteomes" id="UP000217918"/>
    </source>
</evidence>
<dbReference type="AlphaFoldDB" id="A0A0C1M3L9"/>
<dbReference type="EMBL" id="NVYO01000001">
    <property type="protein sequence ID" value="PBQ24111.1"/>
    <property type="molecule type" value="Genomic_DNA"/>
</dbReference>
<comment type="caution">
    <text evidence="1">The sequence shown here is derived from an EMBL/GenBank/DDBJ whole genome shotgun (WGS) entry which is preliminary data.</text>
</comment>
<gene>
    <name evidence="1" type="ORF">CNR29_08780</name>
</gene>
<evidence type="ECO:0000313" key="1">
    <source>
        <dbReference type="EMBL" id="PBQ24111.1"/>
    </source>
</evidence>
<accession>A0A0C1M3L9</accession>
<sequence length="67" mass="7373">MKINVGDKVSYEDTYAAGIKMVSAGVGKVVELKPDVYGKSNKQIAVIKQRGHDPFEMFTNGLEVVDR</sequence>
<reference evidence="1 2" key="1">
    <citation type="submission" date="2017-09" db="EMBL/GenBank/DDBJ databases">
        <title>Genome sequence of Lactobacillus brevis D7.</title>
        <authorList>
            <person name="Kwon M.-S."/>
            <person name="Lim S.K."/>
            <person name="Choi H.-J."/>
        </authorList>
    </citation>
    <scope>NUCLEOTIDE SEQUENCE [LARGE SCALE GENOMIC DNA]</scope>
    <source>
        <strain evidence="1 2">D7</strain>
    </source>
</reference>
<name>A0A0C1M3L9_LEVBR</name>
<protein>
    <submittedName>
        <fullName evidence="1">Uncharacterized protein</fullName>
    </submittedName>
</protein>
<dbReference type="OrthoDB" id="2299595at2"/>
<dbReference type="Proteomes" id="UP000217918">
    <property type="component" value="Unassembled WGS sequence"/>
</dbReference>
<organism evidence="1 2">
    <name type="scientific">Levilactobacillus brevis</name>
    <name type="common">Lactobacillus brevis</name>
    <dbReference type="NCBI Taxonomy" id="1580"/>
    <lineage>
        <taxon>Bacteria</taxon>
        <taxon>Bacillati</taxon>
        <taxon>Bacillota</taxon>
        <taxon>Bacilli</taxon>
        <taxon>Lactobacillales</taxon>
        <taxon>Lactobacillaceae</taxon>
        <taxon>Levilactobacillus</taxon>
    </lineage>
</organism>
<dbReference type="RefSeq" id="WP_039105860.1">
    <property type="nucleotide sequence ID" value="NZ_CP024635.1"/>
</dbReference>
<proteinExistence type="predicted"/>